<reference evidence="2" key="1">
    <citation type="submission" date="2020-04" db="EMBL/GenBank/DDBJ databases">
        <authorList>
            <person name="Alioto T."/>
            <person name="Alioto T."/>
            <person name="Gomez Garrido J."/>
        </authorList>
    </citation>
    <scope>NUCLEOTIDE SEQUENCE</scope>
    <source>
        <strain evidence="2">A484AB</strain>
    </source>
</reference>
<dbReference type="Proteomes" id="UP001152795">
    <property type="component" value="Unassembled WGS sequence"/>
</dbReference>
<feature type="compositionally biased region" description="Low complexity" evidence="1">
    <location>
        <begin position="67"/>
        <end position="93"/>
    </location>
</feature>
<protein>
    <submittedName>
        <fullName evidence="2">Uncharacterized protein</fullName>
    </submittedName>
</protein>
<organism evidence="2 3">
    <name type="scientific">Paramuricea clavata</name>
    <name type="common">Red gorgonian</name>
    <name type="synonym">Violescent sea-whip</name>
    <dbReference type="NCBI Taxonomy" id="317549"/>
    <lineage>
        <taxon>Eukaryota</taxon>
        <taxon>Metazoa</taxon>
        <taxon>Cnidaria</taxon>
        <taxon>Anthozoa</taxon>
        <taxon>Octocorallia</taxon>
        <taxon>Malacalcyonacea</taxon>
        <taxon>Plexauridae</taxon>
        <taxon>Paramuricea</taxon>
    </lineage>
</organism>
<gene>
    <name evidence="2" type="ORF">PACLA_8A004490</name>
</gene>
<sequence length="167" mass="18147">MKIAKSHLYATCNLDPLLKCKCYVVLILKICIALSFSWINNTSFSKEGIRLRFVHTAVRPHICHNESSSTEPSPYSISPTTSGPGPYPQQGYGAPPPGQGPYAPGPYGHGGPGPYGTSAQYPPGQQPQTVYVYEDRRRQQKQNDEDTCLAMMAGACAMCLCCSLLSD</sequence>
<feature type="region of interest" description="Disordered" evidence="1">
    <location>
        <begin position="64"/>
        <end position="126"/>
    </location>
</feature>
<keyword evidence="3" id="KW-1185">Reference proteome</keyword>
<proteinExistence type="predicted"/>
<dbReference type="AlphaFoldDB" id="A0A6S7FJV2"/>
<evidence type="ECO:0000313" key="2">
    <source>
        <dbReference type="EMBL" id="CAB3977787.1"/>
    </source>
</evidence>
<accession>A0A6S7FJV2</accession>
<comment type="caution">
    <text evidence="2">The sequence shown here is derived from an EMBL/GenBank/DDBJ whole genome shotgun (WGS) entry which is preliminary data.</text>
</comment>
<evidence type="ECO:0000313" key="3">
    <source>
        <dbReference type="Proteomes" id="UP001152795"/>
    </source>
</evidence>
<name>A0A6S7FJV2_PARCT</name>
<dbReference type="EMBL" id="CACRXK020000071">
    <property type="protein sequence ID" value="CAB3977787.1"/>
    <property type="molecule type" value="Genomic_DNA"/>
</dbReference>
<evidence type="ECO:0000256" key="1">
    <source>
        <dbReference type="SAM" id="MobiDB-lite"/>
    </source>
</evidence>